<evidence type="ECO:0000313" key="1">
    <source>
        <dbReference type="EMBL" id="CAD0136384.1"/>
    </source>
</evidence>
<protein>
    <submittedName>
        <fullName evidence="1">Uncharacterized protein</fullName>
    </submittedName>
</protein>
<organism evidence="1 2">
    <name type="scientific">Streptococcus thermophilus</name>
    <dbReference type="NCBI Taxonomy" id="1308"/>
    <lineage>
        <taxon>Bacteria</taxon>
        <taxon>Bacillati</taxon>
        <taxon>Bacillota</taxon>
        <taxon>Bacilli</taxon>
        <taxon>Lactobacillales</taxon>
        <taxon>Streptococcaceae</taxon>
        <taxon>Streptococcus</taxon>
    </lineage>
</organism>
<name>A0A8D6U1I3_STRTR</name>
<gene>
    <name evidence="1" type="ORF">STHERMO_0437</name>
</gene>
<sequence length="45" mass="5155">MVGNGTHTIAELVDLKNQNPLRGYNYRSPLEIIELGDIERLMLEQ</sequence>
<evidence type="ECO:0000313" key="2">
    <source>
        <dbReference type="Proteomes" id="UP000509833"/>
    </source>
</evidence>
<proteinExistence type="predicted"/>
<dbReference type="Proteomes" id="UP000509833">
    <property type="component" value="Chromosome"/>
</dbReference>
<dbReference type="AlphaFoldDB" id="A0A8D6U1I3"/>
<accession>A0A8D6U1I3</accession>
<dbReference type="EMBL" id="LR822017">
    <property type="protein sequence ID" value="CAD0136384.1"/>
    <property type="molecule type" value="Genomic_DNA"/>
</dbReference>
<reference evidence="1 2" key="1">
    <citation type="submission" date="2020-06" db="EMBL/GenBank/DDBJ databases">
        <authorList>
            <person name="Chuat V."/>
        </authorList>
    </citation>
    <scope>NUCLEOTIDE SEQUENCE [LARGE SCALE GENOMIC DNA]</scope>
    <source>
        <strain evidence="1">STH_CIRM_336</strain>
    </source>
</reference>